<dbReference type="Pfam" id="PF00185">
    <property type="entry name" value="OTCace"/>
    <property type="match status" value="1"/>
</dbReference>
<dbReference type="NCBIfam" id="TIGR00670">
    <property type="entry name" value="asp_carb_tr"/>
    <property type="match status" value="1"/>
</dbReference>
<dbReference type="GO" id="GO:0005829">
    <property type="term" value="C:cytosol"/>
    <property type="evidence" value="ECO:0007669"/>
    <property type="project" value="TreeGrafter"/>
</dbReference>
<comment type="catalytic activity">
    <reaction evidence="6 7">
        <text>carbamoyl phosphate + L-aspartate = N-carbamoyl-L-aspartate + phosphate + H(+)</text>
        <dbReference type="Rhea" id="RHEA:20013"/>
        <dbReference type="ChEBI" id="CHEBI:15378"/>
        <dbReference type="ChEBI" id="CHEBI:29991"/>
        <dbReference type="ChEBI" id="CHEBI:32814"/>
        <dbReference type="ChEBI" id="CHEBI:43474"/>
        <dbReference type="ChEBI" id="CHEBI:58228"/>
        <dbReference type="EC" id="2.1.3.2"/>
    </reaction>
</comment>
<comment type="function">
    <text evidence="5 7">Catalyzes the condensation of carbamoyl phosphate and aspartate to form carbamoyl aspartate and inorganic phosphate, the committed step in the de novo pyrimidine nucleotide biosynthesis pathway.</text>
</comment>
<feature type="binding site" evidence="7">
    <location>
        <position position="168"/>
    </location>
    <ligand>
        <name>L-aspartate</name>
        <dbReference type="ChEBI" id="CHEBI:29991"/>
    </ligand>
</feature>
<keyword evidence="3 7" id="KW-0808">Transferase</keyword>
<dbReference type="Gene3D" id="3.40.50.1370">
    <property type="entry name" value="Aspartate/ornithine carbamoyltransferase"/>
    <property type="match status" value="2"/>
</dbReference>
<feature type="binding site" evidence="7">
    <location>
        <position position="135"/>
    </location>
    <ligand>
        <name>carbamoyl phosphate</name>
        <dbReference type="ChEBI" id="CHEBI:58228"/>
    </ligand>
</feature>
<feature type="domain" description="Aspartate/ornithine carbamoyltransferase carbamoyl-P binding" evidence="9">
    <location>
        <begin position="5"/>
        <end position="148"/>
    </location>
</feature>
<feature type="domain" description="Aspartate/ornithine carbamoyltransferase Asp/Orn-binding" evidence="8">
    <location>
        <begin position="154"/>
        <end position="301"/>
    </location>
</feature>
<evidence type="ECO:0000256" key="7">
    <source>
        <dbReference type="HAMAP-Rule" id="MF_00001"/>
    </source>
</evidence>
<reference evidence="10" key="2">
    <citation type="journal article" date="2021" name="PeerJ">
        <title>Extensive microbial diversity within the chicken gut microbiome revealed by metagenomics and culture.</title>
        <authorList>
            <person name="Gilroy R."/>
            <person name="Ravi A."/>
            <person name="Getino M."/>
            <person name="Pursley I."/>
            <person name="Horton D.L."/>
            <person name="Alikhan N.F."/>
            <person name="Baker D."/>
            <person name="Gharbi K."/>
            <person name="Hall N."/>
            <person name="Watson M."/>
            <person name="Adriaenssens E.M."/>
            <person name="Foster-Nyarko E."/>
            <person name="Jarju S."/>
            <person name="Secka A."/>
            <person name="Antonio M."/>
            <person name="Oren A."/>
            <person name="Chaudhuri R.R."/>
            <person name="La Ragione R."/>
            <person name="Hildebrand F."/>
            <person name="Pallen M.J."/>
        </authorList>
    </citation>
    <scope>NUCLEOTIDE SEQUENCE</scope>
    <source>
        <strain evidence="10">ChiSjej4B22-9803</strain>
    </source>
</reference>
<evidence type="ECO:0000259" key="9">
    <source>
        <dbReference type="Pfam" id="PF02729"/>
    </source>
</evidence>
<evidence type="ECO:0000313" key="10">
    <source>
        <dbReference type="EMBL" id="HIU47995.1"/>
    </source>
</evidence>
<gene>
    <name evidence="7" type="primary">pyrB</name>
    <name evidence="10" type="ORF">IAB04_01375</name>
</gene>
<proteinExistence type="inferred from homology"/>
<dbReference type="SUPFAM" id="SSF53671">
    <property type="entry name" value="Aspartate/ornithine carbamoyltransferase"/>
    <property type="match status" value="1"/>
</dbReference>
<dbReference type="GO" id="GO:0006520">
    <property type="term" value="P:amino acid metabolic process"/>
    <property type="evidence" value="ECO:0007669"/>
    <property type="project" value="InterPro"/>
</dbReference>
<protein>
    <recommendedName>
        <fullName evidence="7">Aspartate carbamoyltransferase</fullName>
        <ecNumber evidence="7">2.1.3.2</ecNumber>
    </recommendedName>
    <alternativeName>
        <fullName evidence="7">Aspartate transcarbamylase</fullName>
        <shortName evidence="7">ATCase</shortName>
    </alternativeName>
</protein>
<dbReference type="InterPro" id="IPR006130">
    <property type="entry name" value="Asp/Orn_carbamoylTrfase"/>
</dbReference>
<dbReference type="PANTHER" id="PTHR45753:SF6">
    <property type="entry name" value="ASPARTATE CARBAMOYLTRANSFERASE"/>
    <property type="match status" value="1"/>
</dbReference>
<dbReference type="InterPro" id="IPR002082">
    <property type="entry name" value="Asp_carbamoyltransf"/>
</dbReference>
<dbReference type="AlphaFoldDB" id="A0A9D1LTT9"/>
<dbReference type="Pfam" id="PF02729">
    <property type="entry name" value="OTCace_N"/>
    <property type="match status" value="1"/>
</dbReference>
<feature type="binding site" evidence="7">
    <location>
        <position position="107"/>
    </location>
    <ligand>
        <name>carbamoyl phosphate</name>
        <dbReference type="ChEBI" id="CHEBI:58228"/>
    </ligand>
</feature>
<dbReference type="InterPro" id="IPR006131">
    <property type="entry name" value="Asp_carbamoyltransf_Asp/Orn-bd"/>
</dbReference>
<feature type="binding site" evidence="7">
    <location>
        <position position="222"/>
    </location>
    <ligand>
        <name>L-aspartate</name>
        <dbReference type="ChEBI" id="CHEBI:29991"/>
    </ligand>
</feature>
<dbReference type="GO" id="GO:0006207">
    <property type="term" value="P:'de novo' pyrimidine nucleobase biosynthetic process"/>
    <property type="evidence" value="ECO:0007669"/>
    <property type="project" value="InterPro"/>
</dbReference>
<comment type="similarity">
    <text evidence="2 7">Belongs to the aspartate/ornithine carbamoyltransferase superfamily. ATCase family.</text>
</comment>
<dbReference type="EC" id="2.1.3.2" evidence="7"/>
<dbReference type="EMBL" id="DVND01000033">
    <property type="protein sequence ID" value="HIU47995.1"/>
    <property type="molecule type" value="Genomic_DNA"/>
</dbReference>
<feature type="binding site" evidence="7">
    <location>
        <position position="263"/>
    </location>
    <ligand>
        <name>carbamoyl phosphate</name>
        <dbReference type="ChEBI" id="CHEBI:58228"/>
    </ligand>
</feature>
<sequence length="307" mass="33216">MAMKRDLLGIKQTSAEDLLAILSHAKEMKQIVLSQRKRIPNLSGRTVVTLFYENSTRTRLSFELASKYMGANAANITASGSSVAKGESLTDTAETIDRMGTDILIMRHSMSGAPNLIAPLVKASVVNAGDGMNEHPTQALLDAFTILEKKGKIEGLKVAIIGDIYHSRVARSNIYLLTRLGAEVSVGGPATLLPVGLEQLGVKVFKSVHEALVDADVVMCLRIQLERQKSGLFPSVREYNRFFGLDEGRLRFAKPDAIVMHPGPVNRGVEMSTAVIDGAASVIDEQVTNGVAVRMSVMDWLIGGLEK</sequence>
<evidence type="ECO:0000256" key="5">
    <source>
        <dbReference type="ARBA" id="ARBA00043884"/>
    </source>
</evidence>
<dbReference type="PRINTS" id="PR00100">
    <property type="entry name" value="AOTCASE"/>
</dbReference>
<feature type="binding site" evidence="7">
    <location>
        <position position="264"/>
    </location>
    <ligand>
        <name>carbamoyl phosphate</name>
        <dbReference type="ChEBI" id="CHEBI:58228"/>
    </ligand>
</feature>
<keyword evidence="4 7" id="KW-0665">Pyrimidine biosynthesis</keyword>
<evidence type="ECO:0000256" key="3">
    <source>
        <dbReference type="ARBA" id="ARBA00022679"/>
    </source>
</evidence>
<feature type="binding site" evidence="7">
    <location>
        <position position="138"/>
    </location>
    <ligand>
        <name>carbamoyl phosphate</name>
        <dbReference type="ChEBI" id="CHEBI:58228"/>
    </ligand>
</feature>
<evidence type="ECO:0000256" key="1">
    <source>
        <dbReference type="ARBA" id="ARBA00004852"/>
    </source>
</evidence>
<dbReference type="FunFam" id="3.40.50.1370:FF:000007">
    <property type="entry name" value="Aspartate carbamoyltransferase"/>
    <property type="match status" value="1"/>
</dbReference>
<reference evidence="10" key="1">
    <citation type="submission" date="2020-10" db="EMBL/GenBank/DDBJ databases">
        <authorList>
            <person name="Gilroy R."/>
        </authorList>
    </citation>
    <scope>NUCLEOTIDE SEQUENCE</scope>
    <source>
        <strain evidence="10">ChiSjej4B22-9803</strain>
    </source>
</reference>
<dbReference type="PANTHER" id="PTHR45753">
    <property type="entry name" value="ORNITHINE CARBAMOYLTRANSFERASE, MITOCHONDRIAL"/>
    <property type="match status" value="1"/>
</dbReference>
<name>A0A9D1LTT9_9FIRM</name>
<dbReference type="InterPro" id="IPR036901">
    <property type="entry name" value="Asp/Orn_carbamoylTrfase_sf"/>
</dbReference>
<comment type="pathway">
    <text evidence="1 7">Pyrimidine metabolism; UMP biosynthesis via de novo pathway; (S)-dihydroorotate from bicarbonate: step 2/3.</text>
</comment>
<feature type="binding site" evidence="7">
    <location>
        <position position="58"/>
    </location>
    <ligand>
        <name>carbamoyl phosphate</name>
        <dbReference type="ChEBI" id="CHEBI:58228"/>
    </ligand>
</feature>
<dbReference type="PRINTS" id="PR00101">
    <property type="entry name" value="ATCASE"/>
</dbReference>
<feature type="binding site" evidence="7">
    <location>
        <position position="57"/>
    </location>
    <ligand>
        <name>carbamoyl phosphate</name>
        <dbReference type="ChEBI" id="CHEBI:58228"/>
    </ligand>
</feature>
<comment type="caution">
    <text evidence="10">The sequence shown here is derived from an EMBL/GenBank/DDBJ whole genome shotgun (WGS) entry which is preliminary data.</text>
</comment>
<accession>A0A9D1LTT9</accession>
<evidence type="ECO:0000256" key="2">
    <source>
        <dbReference type="ARBA" id="ARBA00008896"/>
    </source>
</evidence>
<dbReference type="GO" id="GO:0016597">
    <property type="term" value="F:amino acid binding"/>
    <property type="evidence" value="ECO:0007669"/>
    <property type="project" value="InterPro"/>
</dbReference>
<evidence type="ECO:0000256" key="4">
    <source>
        <dbReference type="ARBA" id="ARBA00022975"/>
    </source>
</evidence>
<dbReference type="HAMAP" id="MF_00001">
    <property type="entry name" value="Asp_carb_tr"/>
    <property type="match status" value="1"/>
</dbReference>
<evidence type="ECO:0000259" key="8">
    <source>
        <dbReference type="Pfam" id="PF00185"/>
    </source>
</evidence>
<feature type="binding site" evidence="7">
    <location>
        <position position="85"/>
    </location>
    <ligand>
        <name>L-aspartate</name>
        <dbReference type="ChEBI" id="CHEBI:29991"/>
    </ligand>
</feature>
<dbReference type="GO" id="GO:0044205">
    <property type="term" value="P:'de novo' UMP biosynthetic process"/>
    <property type="evidence" value="ECO:0007669"/>
    <property type="project" value="UniProtKB-UniRule"/>
</dbReference>
<evidence type="ECO:0000313" key="11">
    <source>
        <dbReference type="Proteomes" id="UP000824111"/>
    </source>
</evidence>
<comment type="subunit">
    <text evidence="7">Heterododecamer (2C3:3R2) of six catalytic PyrB chains organized as two trimers (C3), and six regulatory PyrI chains organized as three dimers (R2).</text>
</comment>
<dbReference type="GO" id="GO:0004070">
    <property type="term" value="F:aspartate carbamoyltransferase activity"/>
    <property type="evidence" value="ECO:0007669"/>
    <property type="project" value="UniProtKB-UniRule"/>
</dbReference>
<dbReference type="NCBIfam" id="NF002032">
    <property type="entry name" value="PRK00856.1"/>
    <property type="match status" value="1"/>
</dbReference>
<dbReference type="Proteomes" id="UP000824111">
    <property type="component" value="Unassembled WGS sequence"/>
</dbReference>
<organism evidence="10 11">
    <name type="scientific">Candidatus Avimonoglobus intestinipullorum</name>
    <dbReference type="NCBI Taxonomy" id="2840699"/>
    <lineage>
        <taxon>Bacteria</taxon>
        <taxon>Bacillati</taxon>
        <taxon>Bacillota</taxon>
        <taxon>Clostridia</taxon>
        <taxon>Eubacteriales</taxon>
        <taxon>Candidatus Avimonoglobus</taxon>
    </lineage>
</organism>
<dbReference type="PROSITE" id="PS00097">
    <property type="entry name" value="CARBAMOYLTRANSFERASE"/>
    <property type="match status" value="1"/>
</dbReference>
<dbReference type="InterPro" id="IPR006132">
    <property type="entry name" value="Asp/Orn_carbamoyltranf_P-bd"/>
</dbReference>
<evidence type="ECO:0000256" key="6">
    <source>
        <dbReference type="ARBA" id="ARBA00048859"/>
    </source>
</evidence>